<dbReference type="SUPFAM" id="SSF75500">
    <property type="entry name" value="Putative transcriptional regulator TM1602, C-terminal domain"/>
    <property type="match status" value="1"/>
</dbReference>
<gene>
    <name evidence="4" type="ORF">AZF04_03495</name>
</gene>
<dbReference type="InterPro" id="IPR004173">
    <property type="entry name" value="3H_domain"/>
</dbReference>
<dbReference type="Gene3D" id="3.30.1340.20">
    <property type="entry name" value="3H domain"/>
    <property type="match status" value="1"/>
</dbReference>
<dbReference type="Proteomes" id="UP000075806">
    <property type="component" value="Unassembled WGS sequence"/>
</dbReference>
<dbReference type="STRING" id="519424.AZF04_03495"/>
<feature type="domain" description="Helix-turn-helix type 11" evidence="3">
    <location>
        <begin position="12"/>
        <end position="64"/>
    </location>
</feature>
<name>A0A161PGF2_9BACI</name>
<feature type="domain" description="3H" evidence="2">
    <location>
        <begin position="79"/>
        <end position="175"/>
    </location>
</feature>
<evidence type="ECO:0000259" key="3">
    <source>
        <dbReference type="Pfam" id="PF08279"/>
    </source>
</evidence>
<dbReference type="Pfam" id="PF02829">
    <property type="entry name" value="3H"/>
    <property type="match status" value="1"/>
</dbReference>
<dbReference type="EMBL" id="LTAO01000012">
    <property type="protein sequence ID" value="KYG31854.1"/>
    <property type="molecule type" value="Genomic_DNA"/>
</dbReference>
<feature type="binding site" evidence="1">
    <location>
        <position position="152"/>
    </location>
    <ligand>
        <name>Ni(2+)</name>
        <dbReference type="ChEBI" id="CHEBI:49786"/>
    </ligand>
</feature>
<dbReference type="PANTHER" id="PTHR40068">
    <property type="entry name" value="TRANSCRIPTION REPRESSOR NIAR-RELATED"/>
    <property type="match status" value="1"/>
</dbReference>
<dbReference type="Gene3D" id="1.10.10.10">
    <property type="entry name" value="Winged helix-like DNA-binding domain superfamily/Winged helix DNA-binding domain"/>
    <property type="match status" value="1"/>
</dbReference>
<dbReference type="Pfam" id="PF08279">
    <property type="entry name" value="HTH_11"/>
    <property type="match status" value="1"/>
</dbReference>
<evidence type="ECO:0000313" key="4">
    <source>
        <dbReference type="EMBL" id="KYG31854.1"/>
    </source>
</evidence>
<comment type="caution">
    <text evidence="4">The sequence shown here is derived from an EMBL/GenBank/DDBJ whole genome shotgun (WGS) entry which is preliminary data.</text>
</comment>
<dbReference type="SUPFAM" id="SSF46785">
    <property type="entry name" value="Winged helix' DNA-binding domain"/>
    <property type="match status" value="1"/>
</dbReference>
<accession>A0A161PGF2</accession>
<dbReference type="AlphaFoldDB" id="A0A161PGF2"/>
<sequence length="179" mass="20271">MDKSKKLLGENRRQMIIKWLKESLIPLTGTELSKRTNVSRQVIVQDISILKAKNYPILATAQGYLLYQNEEPKTFSKMVACCHTPEETKEELFILVDHGVMVKDVTVEHPIYGEITASLRLSSRHDVEQFCDKLQKTNASLLSDLTKGVHLHTLEASTEEALLQAIQGLNEHGFLLIED</sequence>
<dbReference type="InterPro" id="IPR036388">
    <property type="entry name" value="WH-like_DNA-bd_sf"/>
</dbReference>
<dbReference type="PANTHER" id="PTHR40068:SF1">
    <property type="entry name" value="TRANSCRIPTION REPRESSOR NIAR-RELATED"/>
    <property type="match status" value="1"/>
</dbReference>
<evidence type="ECO:0000256" key="1">
    <source>
        <dbReference type="PIRSR" id="PIRSR037847-1"/>
    </source>
</evidence>
<feature type="binding site" evidence="1">
    <location>
        <position position="83"/>
    </location>
    <ligand>
        <name>Ni(2+)</name>
        <dbReference type="ChEBI" id="CHEBI:49786"/>
    </ligand>
</feature>
<feature type="binding site" evidence="1">
    <location>
        <position position="150"/>
    </location>
    <ligand>
        <name>Ni(2+)</name>
        <dbReference type="ChEBI" id="CHEBI:49786"/>
    </ligand>
</feature>
<evidence type="ECO:0000313" key="5">
    <source>
        <dbReference type="Proteomes" id="UP000075806"/>
    </source>
</evidence>
<keyword evidence="1" id="KW-0533">Nickel</keyword>
<organism evidence="4 5">
    <name type="scientific">Alkalihalobacillus trypoxylicola</name>
    <dbReference type="NCBI Taxonomy" id="519424"/>
    <lineage>
        <taxon>Bacteria</taxon>
        <taxon>Bacillati</taxon>
        <taxon>Bacillota</taxon>
        <taxon>Bacilli</taxon>
        <taxon>Bacillales</taxon>
        <taxon>Bacillaceae</taxon>
        <taxon>Alkalihalobacillus</taxon>
    </lineage>
</organism>
<evidence type="ECO:0000259" key="2">
    <source>
        <dbReference type="Pfam" id="PF02829"/>
    </source>
</evidence>
<dbReference type="GO" id="GO:0046872">
    <property type="term" value="F:metal ion binding"/>
    <property type="evidence" value="ECO:0007669"/>
    <property type="project" value="UniProtKB-KW"/>
</dbReference>
<reference evidence="4" key="1">
    <citation type="submission" date="2016-02" db="EMBL/GenBank/DDBJ databases">
        <title>Genome sequence of Bacillus trypoxylicola KCTC 13244(T).</title>
        <authorList>
            <person name="Jeong H."/>
            <person name="Park S.-H."/>
            <person name="Choi S.-K."/>
        </authorList>
    </citation>
    <scope>NUCLEOTIDE SEQUENCE [LARGE SCALE GENOMIC DNA]</scope>
    <source>
        <strain evidence="4">KCTC 13244</strain>
    </source>
</reference>
<dbReference type="InterPro" id="IPR036390">
    <property type="entry name" value="WH_DNA-bd_sf"/>
</dbReference>
<proteinExistence type="predicted"/>
<keyword evidence="5" id="KW-1185">Reference proteome</keyword>
<keyword evidence="1" id="KW-0479">Metal-binding</keyword>
<dbReference type="InterPro" id="IPR026043">
    <property type="entry name" value="NadR"/>
</dbReference>
<feature type="binding site" evidence="1">
    <location>
        <position position="91"/>
    </location>
    <ligand>
        <name>Ni(2+)</name>
        <dbReference type="ChEBI" id="CHEBI:49786"/>
    </ligand>
</feature>
<protein>
    <submittedName>
        <fullName evidence="4">Transcriptional regulator</fullName>
    </submittedName>
</protein>
<dbReference type="InterPro" id="IPR035922">
    <property type="entry name" value="3H_dom_sf"/>
</dbReference>
<dbReference type="PIRSF" id="PIRSF037847">
    <property type="entry name" value="NiaR"/>
    <property type="match status" value="1"/>
</dbReference>
<dbReference type="InterPro" id="IPR013196">
    <property type="entry name" value="HTH_11"/>
</dbReference>
<dbReference type="OrthoDB" id="9792661at2"/>